<sequence>MEIKQNLVNAGKYSIKCPYERTPQFYVVHNTYNDAPAKNEVSYMIGNNNKVSFHWAIDDVEAIQGLPEDRSAFASGDGGKGQGNLYGIHVEICYSKSGGDKFIKAEQNAAKFIADGLKAHGWGIDKVKKHQDFTDKYCPHRTLDMGWQRFLNMVQANLDGNQTVVTPTPQPSQPDSGYSACTYEIIASDLIVRKTPGGSAVGHAGLTADGKKHDKDNDGALDRGTRITVKEIYQNGNDIWGRCPSGWVCLKQGSNIYAVKANAASTPSNTTTTRELGTHEVTASDLSVRTGPGTNYRRKTYNELTADAKKHDYDKDGCLNKGTRVTVKEWKNGFARIPSGWVSGDYLKKV</sequence>
<evidence type="ECO:0000256" key="1">
    <source>
        <dbReference type="ARBA" id="ARBA00001561"/>
    </source>
</evidence>
<evidence type="ECO:0000313" key="9">
    <source>
        <dbReference type="EMBL" id="RGD86697.1"/>
    </source>
</evidence>
<dbReference type="GO" id="GO:0009254">
    <property type="term" value="P:peptidoglycan turnover"/>
    <property type="evidence" value="ECO:0007669"/>
    <property type="project" value="TreeGrafter"/>
</dbReference>
<organism evidence="9 10">
    <name type="scientific">Thomasclavelia ramosa</name>
    <dbReference type="NCBI Taxonomy" id="1547"/>
    <lineage>
        <taxon>Bacteria</taxon>
        <taxon>Bacillati</taxon>
        <taxon>Bacillota</taxon>
        <taxon>Erysipelotrichia</taxon>
        <taxon>Erysipelotrichales</taxon>
        <taxon>Coprobacillaceae</taxon>
        <taxon>Thomasclavelia</taxon>
    </lineage>
</organism>
<dbReference type="InterPro" id="IPR051206">
    <property type="entry name" value="NAMLAA_amidase_2"/>
</dbReference>
<evidence type="ECO:0000256" key="3">
    <source>
        <dbReference type="ARBA" id="ARBA00011901"/>
    </source>
</evidence>
<dbReference type="AlphaFoldDB" id="A0A3E3EFP3"/>
<name>A0A3E3EFP3_9FIRM</name>
<dbReference type="Proteomes" id="UP000261032">
    <property type="component" value="Unassembled WGS sequence"/>
</dbReference>
<dbReference type="EC" id="3.5.1.28" evidence="3"/>
<comment type="catalytic activity">
    <reaction evidence="1">
        <text>Hydrolyzes the link between N-acetylmuramoyl residues and L-amino acid residues in certain cell-wall glycopeptides.</text>
        <dbReference type="EC" id="3.5.1.28"/>
    </reaction>
</comment>
<dbReference type="PANTHER" id="PTHR30417:SF11">
    <property type="entry name" value="N-ACETYLMURAMOYL-L-ALANINE AMIDASE XLYA"/>
    <property type="match status" value="1"/>
</dbReference>
<dbReference type="InterPro" id="IPR002502">
    <property type="entry name" value="Amidase_domain"/>
</dbReference>
<dbReference type="Gene3D" id="3.40.80.10">
    <property type="entry name" value="Peptidoglycan recognition protein-like"/>
    <property type="match status" value="1"/>
</dbReference>
<evidence type="ECO:0000259" key="8">
    <source>
        <dbReference type="SMART" id="SM00644"/>
    </source>
</evidence>
<dbReference type="SMART" id="SM00644">
    <property type="entry name" value="Ami_2"/>
    <property type="match status" value="1"/>
</dbReference>
<evidence type="ECO:0000256" key="2">
    <source>
        <dbReference type="ARBA" id="ARBA00007553"/>
    </source>
</evidence>
<dbReference type="PANTHER" id="PTHR30417">
    <property type="entry name" value="N-ACETYLMURAMOYL-L-ALANINE AMIDASE AMID"/>
    <property type="match status" value="1"/>
</dbReference>
<gene>
    <name evidence="9" type="ORF">DXB93_04080</name>
</gene>
<dbReference type="EMBL" id="QUSL01000004">
    <property type="protein sequence ID" value="RGD86697.1"/>
    <property type="molecule type" value="Genomic_DNA"/>
</dbReference>
<evidence type="ECO:0000256" key="6">
    <source>
        <dbReference type="ARBA" id="ARBA00023287"/>
    </source>
</evidence>
<comment type="similarity">
    <text evidence="2">Belongs to the N-acetylmuramoyl-L-alanine amidase 2 family.</text>
</comment>
<evidence type="ECO:0000256" key="5">
    <source>
        <dbReference type="ARBA" id="ARBA00022969"/>
    </source>
</evidence>
<evidence type="ECO:0000256" key="4">
    <source>
        <dbReference type="ARBA" id="ARBA00022801"/>
    </source>
</evidence>
<keyword evidence="5" id="KW-0749">Sporulation</keyword>
<protein>
    <recommendedName>
        <fullName evidence="3">N-acetylmuramoyl-L-alanine amidase</fullName>
        <ecNumber evidence="3">3.5.1.28</ecNumber>
    </recommendedName>
</protein>
<dbReference type="GO" id="GO:0008745">
    <property type="term" value="F:N-acetylmuramoyl-L-alanine amidase activity"/>
    <property type="evidence" value="ECO:0007669"/>
    <property type="project" value="UniProtKB-EC"/>
</dbReference>
<evidence type="ECO:0000313" key="10">
    <source>
        <dbReference type="Proteomes" id="UP000261032"/>
    </source>
</evidence>
<feature type="domain" description="N-acetylmuramoyl-L-alanine amidase" evidence="8">
    <location>
        <begin position="13"/>
        <end position="150"/>
    </location>
</feature>
<dbReference type="Gene3D" id="2.30.30.40">
    <property type="entry name" value="SH3 Domains"/>
    <property type="match status" value="1"/>
</dbReference>
<dbReference type="SUPFAM" id="SSF55846">
    <property type="entry name" value="N-acetylmuramoyl-L-alanine amidase-like"/>
    <property type="match status" value="1"/>
</dbReference>
<dbReference type="Pfam" id="PF01510">
    <property type="entry name" value="Amidase_2"/>
    <property type="match status" value="1"/>
</dbReference>
<comment type="caution">
    <text evidence="9">The sequence shown here is derived from an EMBL/GenBank/DDBJ whole genome shotgun (WGS) entry which is preliminary data.</text>
</comment>
<keyword evidence="4" id="KW-0378">Hydrolase</keyword>
<dbReference type="RefSeq" id="WP_117580633.1">
    <property type="nucleotide sequence ID" value="NZ_QUSL01000004.1"/>
</dbReference>
<dbReference type="GO" id="GO:0030420">
    <property type="term" value="P:establishment of competence for transformation"/>
    <property type="evidence" value="ECO:0007669"/>
    <property type="project" value="UniProtKB-KW"/>
</dbReference>
<dbReference type="InterPro" id="IPR036505">
    <property type="entry name" value="Amidase/PGRP_sf"/>
</dbReference>
<accession>A0A3E3EFP3</accession>
<reference evidence="9 10" key="1">
    <citation type="submission" date="2018-08" db="EMBL/GenBank/DDBJ databases">
        <title>A genome reference for cultivated species of the human gut microbiota.</title>
        <authorList>
            <person name="Zou Y."/>
            <person name="Xue W."/>
            <person name="Luo G."/>
        </authorList>
    </citation>
    <scope>NUCLEOTIDE SEQUENCE [LARGE SCALE GENOMIC DNA]</scope>
    <source>
        <strain evidence="9 10">OM06-4</strain>
    </source>
</reference>
<dbReference type="GO" id="GO:0030435">
    <property type="term" value="P:sporulation resulting in formation of a cellular spore"/>
    <property type="evidence" value="ECO:0007669"/>
    <property type="project" value="UniProtKB-KW"/>
</dbReference>
<dbReference type="GO" id="GO:0071555">
    <property type="term" value="P:cell wall organization"/>
    <property type="evidence" value="ECO:0007669"/>
    <property type="project" value="UniProtKB-KW"/>
</dbReference>
<keyword evidence="7" id="KW-0961">Cell wall biogenesis/degradation</keyword>
<proteinExistence type="inferred from homology"/>
<evidence type="ECO:0000256" key="7">
    <source>
        <dbReference type="ARBA" id="ARBA00023316"/>
    </source>
</evidence>
<keyword evidence="6" id="KW-0178">Competence</keyword>
<dbReference type="GO" id="GO:0009253">
    <property type="term" value="P:peptidoglycan catabolic process"/>
    <property type="evidence" value="ECO:0007669"/>
    <property type="project" value="InterPro"/>
</dbReference>